<sequence>MAELAGCACDESLGLRRIAASTTGERTRRWQNPSLHPIPTRNLAGTEATADSHRPTARKPTERHGPRPAPLRHRRIGLLCSAITLLWACWATIDSVAAPPESESIRASGHTIYRWQIDGAEASLLEGDCVLRHNGQEIQADRILIVSDGPRGRVRNRLVIEGRVRPDGSVDPTPRTATWTTPRDPSVQAPNYRGKPAQRPFLLEFLPLDSIEAVGATPQRAESPVGQVQFTQPVPDPGVTGGTSTIPSPSLAPTLAPPTNTLAPLQPLPPSGGLPLAVDSPPPIVFEDGATTGGTQFFFGGGSKSVEIDARGASHPPIIDSVLRPETNEQIILARGGVTIRVRDVSAQFDDGRFMNFGTVTISADRVVGWLPNLSNVFDGSTDLSAAEGELYLEGDIVFRQGDNVIYADSMFYNVTRETGMVLDAEAITTVPEYQGVVRLKAEVLQQVARGNYRAFDAAVTSSRMGVPRYWLQSEQLEFFERTRTLIDPRTGLLVADKDPFVRSNNSFVFLGGIPIFYWPQFSTSLERPVFYVTDIKINNDSNFGTQVMLDWDVFQLFGIDNVSKGVDWEISTDYLSDRGPAFGTHLEYNLPGLFSIPGRTRGVLDVWGIRDSGRDRLGLDRLSLEPETKNRGRALLRHRQQLANDYEFIAQTGWLSDRNFLEQYLENEWDNDPDHVTGLRLRKYHHNQLFDLAANAQVNDFFQETERLPALNHYLFGGSFLQERLTWQMHNHASYSKLNVADAPDDPVQAANHFPLPGEVASGGVIASTRQELSIGLPVGPFNFRPVASLEAAHYGEAADGQSLTRLLGQAGLQLNLPMVRIDPTIQSSLLNMRGLAHKLDWTAEYWYADSDTDLDELPLYDRLDDNAQEQFRRRFIGTTFGGTLPSEFDPRTYALRQGIQRGVSSPSDVIADDLQQLRLGLHQRFQTKRGLPGRERIVDIIQLDFDTILFPKSDRDNFGETVGPTTYDFRYHLGDRYSILSDGYIDFFDGGLRSISAGLRTSRPGVSDTYIGLLSLEGPISSTVLRTTYDYRMNEKWIFSGGMTYDFGNTGSVGQSYGLTRIGESLLLRVNLNVDTGRDNVGVGFLIEPRFFARNLGNIGGGLIPPPGIEGLE</sequence>
<evidence type="ECO:0000256" key="1">
    <source>
        <dbReference type="SAM" id="MobiDB-lite"/>
    </source>
</evidence>
<dbReference type="PANTHER" id="PTHR30189:SF1">
    <property type="entry name" value="LPS-ASSEMBLY PROTEIN LPTD"/>
    <property type="match status" value="1"/>
</dbReference>
<feature type="compositionally biased region" description="Polar residues" evidence="1">
    <location>
        <begin position="23"/>
        <end position="34"/>
    </location>
</feature>
<dbReference type="InterPro" id="IPR050218">
    <property type="entry name" value="LptD"/>
</dbReference>
<protein>
    <recommendedName>
        <fullName evidence="4">LPS-assembly protein LptD</fullName>
    </recommendedName>
</protein>
<dbReference type="EMBL" id="CP036432">
    <property type="protein sequence ID" value="QDV88354.1"/>
    <property type="molecule type" value="Genomic_DNA"/>
</dbReference>
<name>A0ABX5Y271_9BACT</name>
<evidence type="ECO:0008006" key="4">
    <source>
        <dbReference type="Google" id="ProtNLM"/>
    </source>
</evidence>
<reference evidence="2 3" key="1">
    <citation type="submission" date="2019-02" db="EMBL/GenBank/DDBJ databases">
        <title>Deep-cultivation of Planctomycetes and their phenomic and genomic characterization uncovers novel biology.</title>
        <authorList>
            <person name="Wiegand S."/>
            <person name="Jogler M."/>
            <person name="Boedeker C."/>
            <person name="Pinto D."/>
            <person name="Vollmers J."/>
            <person name="Rivas-Marin E."/>
            <person name="Kohn T."/>
            <person name="Peeters S.H."/>
            <person name="Heuer A."/>
            <person name="Rast P."/>
            <person name="Oberbeckmann S."/>
            <person name="Bunk B."/>
            <person name="Jeske O."/>
            <person name="Meyerdierks A."/>
            <person name="Storesund J.E."/>
            <person name="Kallscheuer N."/>
            <person name="Luecker S."/>
            <person name="Lage O.M."/>
            <person name="Pohl T."/>
            <person name="Merkel B.J."/>
            <person name="Hornburger P."/>
            <person name="Mueller R.-W."/>
            <person name="Bruemmer F."/>
            <person name="Labrenz M."/>
            <person name="Spormann A.M."/>
            <person name="Op den Camp H."/>
            <person name="Overmann J."/>
            <person name="Amann R."/>
            <person name="Jetten M.S.M."/>
            <person name="Mascher T."/>
            <person name="Medema M.H."/>
            <person name="Devos D.P."/>
            <person name="Kaster A.-K."/>
            <person name="Ovreas L."/>
            <person name="Rohde M."/>
            <person name="Galperin M.Y."/>
            <person name="Jogler C."/>
        </authorList>
    </citation>
    <scope>NUCLEOTIDE SEQUENCE [LARGE SCALE GENOMIC DNA]</scope>
    <source>
        <strain evidence="2 3">TBK1r</strain>
    </source>
</reference>
<dbReference type="Proteomes" id="UP000318081">
    <property type="component" value="Chromosome"/>
</dbReference>
<feature type="region of interest" description="Disordered" evidence="1">
    <location>
        <begin position="165"/>
        <end position="193"/>
    </location>
</feature>
<evidence type="ECO:0000313" key="2">
    <source>
        <dbReference type="EMBL" id="QDV88354.1"/>
    </source>
</evidence>
<feature type="region of interest" description="Disordered" evidence="1">
    <location>
        <begin position="23"/>
        <end position="70"/>
    </location>
</feature>
<organism evidence="2 3">
    <name type="scientific">Stieleria magnilauensis</name>
    <dbReference type="NCBI Taxonomy" id="2527963"/>
    <lineage>
        <taxon>Bacteria</taxon>
        <taxon>Pseudomonadati</taxon>
        <taxon>Planctomycetota</taxon>
        <taxon>Planctomycetia</taxon>
        <taxon>Pirellulales</taxon>
        <taxon>Pirellulaceae</taxon>
        <taxon>Stieleria</taxon>
    </lineage>
</organism>
<feature type="compositionally biased region" description="Low complexity" evidence="1">
    <location>
        <begin position="171"/>
        <end position="185"/>
    </location>
</feature>
<proteinExistence type="predicted"/>
<dbReference type="PANTHER" id="PTHR30189">
    <property type="entry name" value="LPS-ASSEMBLY PROTEIN"/>
    <property type="match status" value="1"/>
</dbReference>
<evidence type="ECO:0000313" key="3">
    <source>
        <dbReference type="Proteomes" id="UP000318081"/>
    </source>
</evidence>
<gene>
    <name evidence="2" type="ORF">TBK1r_73860</name>
</gene>
<keyword evidence="3" id="KW-1185">Reference proteome</keyword>
<feature type="compositionally biased region" description="Basic and acidic residues" evidence="1">
    <location>
        <begin position="50"/>
        <end position="65"/>
    </location>
</feature>
<accession>A0ABX5Y271</accession>